<feature type="transmembrane region" description="Helical" evidence="6">
    <location>
        <begin position="98"/>
        <end position="121"/>
    </location>
</feature>
<protein>
    <submittedName>
        <fullName evidence="8">Diguanylate cyclase</fullName>
    </submittedName>
</protein>
<reference evidence="8 9" key="1">
    <citation type="submission" date="2016-10" db="EMBL/GenBank/DDBJ databases">
        <authorList>
            <person name="de Groot N.N."/>
        </authorList>
    </citation>
    <scope>NUCLEOTIDE SEQUENCE [LARGE SCALE GENOMIC DNA]</scope>
    <source>
        <strain evidence="8 9">DSM 26880</strain>
    </source>
</reference>
<dbReference type="AlphaFoldDB" id="A0A1H3HXA4"/>
<dbReference type="InterPro" id="IPR011620">
    <property type="entry name" value="Sig_transdc_His_kinase_LytS_TM"/>
</dbReference>
<dbReference type="GO" id="GO:0000155">
    <property type="term" value="F:phosphorelay sensor kinase activity"/>
    <property type="evidence" value="ECO:0007669"/>
    <property type="project" value="InterPro"/>
</dbReference>
<evidence type="ECO:0000256" key="4">
    <source>
        <dbReference type="ARBA" id="ARBA00022989"/>
    </source>
</evidence>
<keyword evidence="9" id="KW-1185">Reference proteome</keyword>
<comment type="subcellular location">
    <subcellularLocation>
        <location evidence="1">Cell membrane</location>
        <topology evidence="1">Multi-pass membrane protein</topology>
    </subcellularLocation>
</comment>
<evidence type="ECO:0000256" key="6">
    <source>
        <dbReference type="SAM" id="Phobius"/>
    </source>
</evidence>
<keyword evidence="2" id="KW-1003">Cell membrane</keyword>
<evidence type="ECO:0000256" key="1">
    <source>
        <dbReference type="ARBA" id="ARBA00004651"/>
    </source>
</evidence>
<evidence type="ECO:0000313" key="8">
    <source>
        <dbReference type="EMBL" id="SDY19855.1"/>
    </source>
</evidence>
<accession>A0A1H3HXA4</accession>
<dbReference type="STRING" id="321339.SAMN05444340_104211"/>
<feature type="transmembrane region" description="Helical" evidence="6">
    <location>
        <begin position="133"/>
        <end position="151"/>
    </location>
</feature>
<name>A0A1H3HXA4_9RHOB</name>
<dbReference type="GO" id="GO:0005886">
    <property type="term" value="C:plasma membrane"/>
    <property type="evidence" value="ECO:0007669"/>
    <property type="project" value="UniProtKB-SubCell"/>
</dbReference>
<evidence type="ECO:0000259" key="7">
    <source>
        <dbReference type="Pfam" id="PF07694"/>
    </source>
</evidence>
<dbReference type="GO" id="GO:0071555">
    <property type="term" value="P:cell wall organization"/>
    <property type="evidence" value="ECO:0007669"/>
    <property type="project" value="InterPro"/>
</dbReference>
<dbReference type="Pfam" id="PF07694">
    <property type="entry name" value="5TM-5TMR_LYT"/>
    <property type="match status" value="1"/>
</dbReference>
<feature type="transmembrane region" description="Helical" evidence="6">
    <location>
        <begin position="157"/>
        <end position="181"/>
    </location>
</feature>
<evidence type="ECO:0000256" key="2">
    <source>
        <dbReference type="ARBA" id="ARBA00022475"/>
    </source>
</evidence>
<keyword evidence="3 6" id="KW-0812">Transmembrane</keyword>
<proteinExistence type="predicted"/>
<feature type="transmembrane region" description="Helical" evidence="6">
    <location>
        <begin position="37"/>
        <end position="57"/>
    </location>
</feature>
<dbReference type="RefSeq" id="WP_089881431.1">
    <property type="nucleotide sequence ID" value="NZ_FNPF01000004.1"/>
</dbReference>
<organism evidence="8 9">
    <name type="scientific">Citreimonas salinaria</name>
    <dbReference type="NCBI Taxonomy" id="321339"/>
    <lineage>
        <taxon>Bacteria</taxon>
        <taxon>Pseudomonadati</taxon>
        <taxon>Pseudomonadota</taxon>
        <taxon>Alphaproteobacteria</taxon>
        <taxon>Rhodobacterales</taxon>
        <taxon>Roseobacteraceae</taxon>
        <taxon>Citreimonas</taxon>
    </lineage>
</organism>
<evidence type="ECO:0000256" key="5">
    <source>
        <dbReference type="ARBA" id="ARBA00023136"/>
    </source>
</evidence>
<evidence type="ECO:0000256" key="3">
    <source>
        <dbReference type="ARBA" id="ARBA00022692"/>
    </source>
</evidence>
<keyword evidence="4 6" id="KW-1133">Transmembrane helix</keyword>
<gene>
    <name evidence="8" type="ORF">SAMN05444340_104211</name>
</gene>
<sequence>MIEYPFLAGWAGLLAPLFVVAAGYGRYARAPGERRLLQLGAGCAFGAVAVLLMAMPLRIADGVIVDMRAVPVALAAAFLGLRGGAVALFMAIAMRLWIGGIGTGAGIAALLFGAIAGFAWSQETRPAERSARDYLQLAAMVSLGLWTIVLLPTQAAIGVLTAALPLVLLNMLVLPPAAFLLDGARMPPVPRRLRATL</sequence>
<feature type="domain" description="Signal transduction histidine kinase 5TM receptor LytS transmembrane region" evidence="7">
    <location>
        <begin position="38"/>
        <end position="172"/>
    </location>
</feature>
<dbReference type="Proteomes" id="UP000199286">
    <property type="component" value="Unassembled WGS sequence"/>
</dbReference>
<evidence type="ECO:0000313" key="9">
    <source>
        <dbReference type="Proteomes" id="UP000199286"/>
    </source>
</evidence>
<keyword evidence="5 6" id="KW-0472">Membrane</keyword>
<feature type="transmembrane region" description="Helical" evidence="6">
    <location>
        <begin position="69"/>
        <end position="92"/>
    </location>
</feature>
<dbReference type="EMBL" id="FNPF01000004">
    <property type="protein sequence ID" value="SDY19855.1"/>
    <property type="molecule type" value="Genomic_DNA"/>
</dbReference>